<sequence>MAQKVVYDKDFIHITADQDEFIELNQNLMELKDEELMSSEDEKSNDALVIEEDEPSVQDSNGTQGDFAVLMAAIETCTAQEGDPSGDSCSPQIESAVHNREDVPVAQANGLFAQHVDNLELSDHVQTILSPESVEYNEEVSQVSRLIHFPRQDIVFQAYSPPSVPGVRTSHGDRCNHTLPDLFWLDMTEVACTLLNSAAAQLEPPVHVDEETVRCIAQGLYTAMDFTTQMGSPLIGRRGIGRLVAAIILDRQTGILLAYAVAQLVPQALIDGSTGNVVGMMLHQVTRGFGINDNCRRIITENTGPVLLVVNQIPN</sequence>
<dbReference type="RefSeq" id="XP_016974063.2">
    <property type="nucleotide sequence ID" value="XM_017118574.2"/>
</dbReference>
<proteinExistence type="predicted"/>
<gene>
    <name evidence="1" type="primary">LOC108040910</name>
</gene>
<dbReference type="GeneID" id="108040910"/>
<accession>A0A6P4EGB0</accession>
<name>A0A6P4EGB0_DRORH</name>
<dbReference type="AlphaFoldDB" id="A0A6P4EGB0"/>
<protein>
    <submittedName>
        <fullName evidence="1">Uncharacterized protein LOC108040910</fullName>
    </submittedName>
</protein>
<dbReference type="RefSeq" id="XP_016974063.1">
    <property type="nucleotide sequence ID" value="XM_017118574.1"/>
</dbReference>
<evidence type="ECO:0000313" key="1">
    <source>
        <dbReference type="RefSeq" id="XP_016974063.1"/>
    </source>
</evidence>
<organism evidence="1">
    <name type="scientific">Drosophila rhopaloa</name>
    <name type="common">Fruit fly</name>
    <dbReference type="NCBI Taxonomy" id="1041015"/>
    <lineage>
        <taxon>Eukaryota</taxon>
        <taxon>Metazoa</taxon>
        <taxon>Ecdysozoa</taxon>
        <taxon>Arthropoda</taxon>
        <taxon>Hexapoda</taxon>
        <taxon>Insecta</taxon>
        <taxon>Pterygota</taxon>
        <taxon>Neoptera</taxon>
        <taxon>Endopterygota</taxon>
        <taxon>Diptera</taxon>
        <taxon>Brachycera</taxon>
        <taxon>Muscomorpha</taxon>
        <taxon>Ephydroidea</taxon>
        <taxon>Drosophilidae</taxon>
        <taxon>Drosophila</taxon>
        <taxon>Sophophora</taxon>
    </lineage>
</organism>
<reference evidence="1" key="1">
    <citation type="submission" date="2025-08" db="UniProtKB">
        <authorList>
            <consortium name="RefSeq"/>
        </authorList>
    </citation>
    <scope>IDENTIFICATION</scope>
</reference>
<dbReference type="OrthoDB" id="7852189at2759"/>
<dbReference type="OMA" id="HITADQD"/>